<dbReference type="Gene3D" id="4.10.520.10">
    <property type="entry name" value="IHF-like DNA-binding proteins"/>
    <property type="match status" value="1"/>
</dbReference>
<keyword evidence="4" id="KW-1185">Reference proteome</keyword>
<proteinExistence type="predicted"/>
<gene>
    <name evidence="3" type="ORF">N6H18_16870</name>
</gene>
<dbReference type="GO" id="GO:0003677">
    <property type="term" value="F:DNA binding"/>
    <property type="evidence" value="ECO:0007669"/>
    <property type="project" value="UniProtKB-KW"/>
</dbReference>
<name>A0ABY6CNC8_9BACT</name>
<accession>A0ABY6CNC8</accession>
<dbReference type="InterPro" id="IPR041607">
    <property type="entry name" value="HU-HIG"/>
</dbReference>
<reference evidence="3" key="1">
    <citation type="submission" date="2022-09" db="EMBL/GenBank/DDBJ databases">
        <title>Comparative genomics and taxonomic characterization of three novel marine species of genus Reichenbachiella exhibiting antioxidant and polysaccharide degradation activities.</title>
        <authorList>
            <person name="Muhammad N."/>
            <person name="Lee Y.-J."/>
            <person name="Ko J."/>
            <person name="Kim S.-G."/>
        </authorList>
    </citation>
    <scope>NUCLEOTIDE SEQUENCE</scope>
    <source>
        <strain evidence="3">BKB1-1</strain>
    </source>
</reference>
<evidence type="ECO:0000313" key="4">
    <source>
        <dbReference type="Proteomes" id="UP001065174"/>
    </source>
</evidence>
<dbReference type="Pfam" id="PF18291">
    <property type="entry name" value="HU-HIG"/>
    <property type="match status" value="1"/>
</dbReference>
<sequence length="125" mass="13937">MAIKYKVVTKKPGLSSQVRYYPVLTGRKVVDIYEVCDYISKQSSFNHPDVVGIVEALIDAVPYFVSMGDNVRLDGLGTFSVHASSKGKESAEEVTSRDISELKMSFLPDKRIKRAIKGMTFTKVK</sequence>
<keyword evidence="1 3" id="KW-0238">DNA-binding</keyword>
<dbReference type="NCBIfam" id="TIGR01201">
    <property type="entry name" value="HU_rel"/>
    <property type="match status" value="1"/>
</dbReference>
<dbReference type="InterPro" id="IPR005902">
    <property type="entry name" value="HU_DNA-bd_put"/>
</dbReference>
<feature type="domain" description="HU" evidence="2">
    <location>
        <begin position="1"/>
        <end position="123"/>
    </location>
</feature>
<dbReference type="SUPFAM" id="SSF47729">
    <property type="entry name" value="IHF-like DNA-binding proteins"/>
    <property type="match status" value="1"/>
</dbReference>
<evidence type="ECO:0000313" key="3">
    <source>
        <dbReference type="EMBL" id="UXP32017.1"/>
    </source>
</evidence>
<protein>
    <submittedName>
        <fullName evidence="3">HU family DNA-binding protein</fullName>
    </submittedName>
</protein>
<evidence type="ECO:0000259" key="2">
    <source>
        <dbReference type="Pfam" id="PF18291"/>
    </source>
</evidence>
<dbReference type="RefSeq" id="WP_262309456.1">
    <property type="nucleotide sequence ID" value="NZ_CP106679.1"/>
</dbReference>
<dbReference type="Proteomes" id="UP001065174">
    <property type="component" value="Chromosome"/>
</dbReference>
<organism evidence="3 4">
    <name type="scientific">Reichenbachiella agarivorans</name>
    <dbReference type="NCBI Taxonomy" id="2979464"/>
    <lineage>
        <taxon>Bacteria</taxon>
        <taxon>Pseudomonadati</taxon>
        <taxon>Bacteroidota</taxon>
        <taxon>Cytophagia</taxon>
        <taxon>Cytophagales</taxon>
        <taxon>Reichenbachiellaceae</taxon>
        <taxon>Reichenbachiella</taxon>
    </lineage>
</organism>
<evidence type="ECO:0000256" key="1">
    <source>
        <dbReference type="ARBA" id="ARBA00023125"/>
    </source>
</evidence>
<dbReference type="EMBL" id="CP106679">
    <property type="protein sequence ID" value="UXP32017.1"/>
    <property type="molecule type" value="Genomic_DNA"/>
</dbReference>
<dbReference type="InterPro" id="IPR010992">
    <property type="entry name" value="IHF-like_DNA-bd_dom_sf"/>
</dbReference>